<accession>A0A1B9I0U3</accession>
<dbReference type="EMBL" id="KI894012">
    <property type="protein sequence ID" value="OCF49160.1"/>
    <property type="molecule type" value="Genomic_DNA"/>
</dbReference>
<dbReference type="AlphaFoldDB" id="A0A1B9I0U3"/>
<reference evidence="2" key="2">
    <citation type="submission" date="2013-07" db="EMBL/GenBank/DDBJ databases">
        <authorList>
            <consortium name="The Broad Institute Genome Sequencing Platform"/>
            <person name="Cuomo C."/>
            <person name="Litvintseva A."/>
            <person name="Chen Y."/>
            <person name="Heitman J."/>
            <person name="Sun S."/>
            <person name="Springer D."/>
            <person name="Dromer F."/>
            <person name="Young S.K."/>
            <person name="Zeng Q."/>
            <person name="Gargeya S."/>
            <person name="Fitzgerald M."/>
            <person name="Abouelleil A."/>
            <person name="Alvarado L."/>
            <person name="Berlin A.M."/>
            <person name="Chapman S.B."/>
            <person name="Dewar J."/>
            <person name="Goldberg J."/>
            <person name="Griggs A."/>
            <person name="Gujja S."/>
            <person name="Hansen M."/>
            <person name="Howarth C."/>
            <person name="Imamovic A."/>
            <person name="Larimer J."/>
            <person name="McCowan C."/>
            <person name="Murphy C."/>
            <person name="Pearson M."/>
            <person name="Priest M."/>
            <person name="Roberts A."/>
            <person name="Saif S."/>
            <person name="Shea T."/>
            <person name="Sykes S."/>
            <person name="Wortman J."/>
            <person name="Nusbaum C."/>
            <person name="Birren B."/>
        </authorList>
    </citation>
    <scope>NUCLEOTIDE SEQUENCE</scope>
    <source>
        <strain evidence="2">CBS 10737</strain>
    </source>
</reference>
<dbReference type="RefSeq" id="XP_019010379.1">
    <property type="nucleotide sequence ID" value="XM_019156577.1"/>
</dbReference>
<reference evidence="1" key="1">
    <citation type="submission" date="2013-07" db="EMBL/GenBank/DDBJ databases">
        <title>The Genome Sequence of Cryptococcus pinus CBS10737.</title>
        <authorList>
            <consortium name="The Broad Institute Genome Sequencing Platform"/>
            <person name="Cuomo C."/>
            <person name="Litvintseva A."/>
            <person name="Chen Y."/>
            <person name="Heitman J."/>
            <person name="Sun S."/>
            <person name="Springer D."/>
            <person name="Dromer F."/>
            <person name="Young S.K."/>
            <person name="Zeng Q."/>
            <person name="Gargeya S."/>
            <person name="Fitzgerald M."/>
            <person name="Abouelleil A."/>
            <person name="Alvarado L."/>
            <person name="Berlin A.M."/>
            <person name="Chapman S.B."/>
            <person name="Dewar J."/>
            <person name="Goldberg J."/>
            <person name="Griggs A."/>
            <person name="Gujja S."/>
            <person name="Hansen M."/>
            <person name="Howarth C."/>
            <person name="Imamovic A."/>
            <person name="Larimer J."/>
            <person name="McCowan C."/>
            <person name="Murphy C."/>
            <person name="Pearson M."/>
            <person name="Priest M."/>
            <person name="Roberts A."/>
            <person name="Saif S."/>
            <person name="Shea T."/>
            <person name="Sykes S."/>
            <person name="Wortman J."/>
            <person name="Nusbaum C."/>
            <person name="Birren B."/>
        </authorList>
    </citation>
    <scope>NUCLEOTIDE SEQUENCE [LARGE SCALE GENOMIC DNA]</scope>
    <source>
        <strain evidence="1">CBS 10737</strain>
    </source>
</reference>
<sequence>MVPDNILQGVRRLEINIPPVKERSIAATWAALIFLLGSLSNLEDLVLAQSPICNHDSSNNDTAHLKSPRPITLPRLLSFANDDKCEHCRAVTASKPTSTQTAWTLEFDMWNSFDGGFALFADTPELETEYQLVRTMAKTLERLFAPENA</sequence>
<proteinExistence type="predicted"/>
<protein>
    <submittedName>
        <fullName evidence="1">Uncharacterized protein</fullName>
    </submittedName>
</protein>
<gene>
    <name evidence="1" type="ORF">I206_04848</name>
    <name evidence="2" type="ORF">I206_106025</name>
</gene>
<keyword evidence="3" id="KW-1185">Reference proteome</keyword>
<evidence type="ECO:0000313" key="2">
    <source>
        <dbReference type="EMBL" id="WWC72065.1"/>
    </source>
</evidence>
<name>A0A1B9I0U3_9TREE</name>
<reference evidence="1" key="3">
    <citation type="submission" date="2016-07" db="EMBL/GenBank/DDBJ databases">
        <title>Evolution of pathogenesis and genome organization in the Tremellales.</title>
        <authorList>
            <person name="Cuomo C."/>
            <person name="Litvintseva A."/>
            <person name="Heitman J."/>
            <person name="Chen Y."/>
            <person name="Sun S."/>
            <person name="Springer D."/>
            <person name="Dromer F."/>
            <person name="Young S."/>
            <person name="Zeng Q."/>
            <person name="Chapman S."/>
            <person name="Gujja S."/>
            <person name="Saif S."/>
            <person name="Birren B."/>
        </authorList>
    </citation>
    <scope>NUCLEOTIDE SEQUENCE</scope>
    <source>
        <strain evidence="1">CBS 10737</strain>
    </source>
</reference>
<dbReference type="GeneID" id="30173217"/>
<dbReference type="EMBL" id="CP144526">
    <property type="protein sequence ID" value="WWC72065.1"/>
    <property type="molecule type" value="Genomic_DNA"/>
</dbReference>
<dbReference type="Proteomes" id="UP000094020">
    <property type="component" value="Chromosome 8"/>
</dbReference>
<dbReference type="KEGG" id="kpin:30173217"/>
<evidence type="ECO:0000313" key="3">
    <source>
        <dbReference type="Proteomes" id="UP000094020"/>
    </source>
</evidence>
<evidence type="ECO:0000313" key="1">
    <source>
        <dbReference type="EMBL" id="OCF49160.1"/>
    </source>
</evidence>
<organism evidence="1">
    <name type="scientific">Kwoniella pini CBS 10737</name>
    <dbReference type="NCBI Taxonomy" id="1296096"/>
    <lineage>
        <taxon>Eukaryota</taxon>
        <taxon>Fungi</taxon>
        <taxon>Dikarya</taxon>
        <taxon>Basidiomycota</taxon>
        <taxon>Agaricomycotina</taxon>
        <taxon>Tremellomycetes</taxon>
        <taxon>Tremellales</taxon>
        <taxon>Cryptococcaceae</taxon>
        <taxon>Kwoniella</taxon>
    </lineage>
</organism>
<reference evidence="2" key="4">
    <citation type="submission" date="2024-02" db="EMBL/GenBank/DDBJ databases">
        <title>Comparative genomics of Cryptococcus and Kwoniella reveals pathogenesis evolution and contrasting modes of karyotype evolution via chromosome fusion or intercentromeric recombination.</title>
        <authorList>
            <person name="Coelho M.A."/>
            <person name="David-Palma M."/>
            <person name="Shea T."/>
            <person name="Bowers K."/>
            <person name="McGinley-Smith S."/>
            <person name="Mohammad A.W."/>
            <person name="Gnirke A."/>
            <person name="Yurkov A.M."/>
            <person name="Nowrousian M."/>
            <person name="Sun S."/>
            <person name="Cuomo C.A."/>
            <person name="Heitman J."/>
        </authorList>
    </citation>
    <scope>NUCLEOTIDE SEQUENCE</scope>
    <source>
        <strain evidence="2">CBS 10737</strain>
    </source>
</reference>